<gene>
    <name evidence="2" type="ORF">BT63DRAFT_270841</name>
</gene>
<proteinExistence type="predicted"/>
<feature type="transmembrane region" description="Helical" evidence="1">
    <location>
        <begin position="12"/>
        <end position="32"/>
    </location>
</feature>
<name>A0A6A6U7H7_9PEZI</name>
<dbReference type="Proteomes" id="UP000799302">
    <property type="component" value="Unassembled WGS sequence"/>
</dbReference>
<keyword evidence="1" id="KW-0472">Membrane</keyword>
<sequence length="115" mass="13678">MQPAVLKLCKDIRLVASQRTITFVVFVFFRWLLVVGCSSWDTRLFRRGAFIFSCSILMYSVCKTHNTTRPAELLGSFWYYCATRACCTYKRYRFEGVTLYIIYHWYCGIKFSDDR</sequence>
<evidence type="ECO:0000313" key="2">
    <source>
        <dbReference type="EMBL" id="KAF2668209.1"/>
    </source>
</evidence>
<dbReference type="EMBL" id="MU004236">
    <property type="protein sequence ID" value="KAF2668209.1"/>
    <property type="molecule type" value="Genomic_DNA"/>
</dbReference>
<reference evidence="2" key="1">
    <citation type="journal article" date="2020" name="Stud. Mycol.">
        <title>101 Dothideomycetes genomes: a test case for predicting lifestyles and emergence of pathogens.</title>
        <authorList>
            <person name="Haridas S."/>
            <person name="Albert R."/>
            <person name="Binder M."/>
            <person name="Bloem J."/>
            <person name="Labutti K."/>
            <person name="Salamov A."/>
            <person name="Andreopoulos B."/>
            <person name="Baker S."/>
            <person name="Barry K."/>
            <person name="Bills G."/>
            <person name="Bluhm B."/>
            <person name="Cannon C."/>
            <person name="Castanera R."/>
            <person name="Culley D."/>
            <person name="Daum C."/>
            <person name="Ezra D."/>
            <person name="Gonzalez J."/>
            <person name="Henrissat B."/>
            <person name="Kuo A."/>
            <person name="Liang C."/>
            <person name="Lipzen A."/>
            <person name="Lutzoni F."/>
            <person name="Magnuson J."/>
            <person name="Mondo S."/>
            <person name="Nolan M."/>
            <person name="Ohm R."/>
            <person name="Pangilinan J."/>
            <person name="Park H.-J."/>
            <person name="Ramirez L."/>
            <person name="Alfaro M."/>
            <person name="Sun H."/>
            <person name="Tritt A."/>
            <person name="Yoshinaga Y."/>
            <person name="Zwiers L.-H."/>
            <person name="Turgeon B."/>
            <person name="Goodwin S."/>
            <person name="Spatafora J."/>
            <person name="Crous P."/>
            <person name="Grigoriev I."/>
        </authorList>
    </citation>
    <scope>NUCLEOTIDE SEQUENCE</scope>
    <source>
        <strain evidence="2">CBS 115976</strain>
    </source>
</reference>
<evidence type="ECO:0000256" key="1">
    <source>
        <dbReference type="SAM" id="Phobius"/>
    </source>
</evidence>
<organism evidence="2 3">
    <name type="scientific">Microthyrium microscopicum</name>
    <dbReference type="NCBI Taxonomy" id="703497"/>
    <lineage>
        <taxon>Eukaryota</taxon>
        <taxon>Fungi</taxon>
        <taxon>Dikarya</taxon>
        <taxon>Ascomycota</taxon>
        <taxon>Pezizomycotina</taxon>
        <taxon>Dothideomycetes</taxon>
        <taxon>Dothideomycetes incertae sedis</taxon>
        <taxon>Microthyriales</taxon>
        <taxon>Microthyriaceae</taxon>
        <taxon>Microthyrium</taxon>
    </lineage>
</organism>
<dbReference type="AlphaFoldDB" id="A0A6A6U7H7"/>
<accession>A0A6A6U7H7</accession>
<keyword evidence="1" id="KW-0812">Transmembrane</keyword>
<protein>
    <submittedName>
        <fullName evidence="2">Uncharacterized protein</fullName>
    </submittedName>
</protein>
<evidence type="ECO:0000313" key="3">
    <source>
        <dbReference type="Proteomes" id="UP000799302"/>
    </source>
</evidence>
<keyword evidence="1" id="KW-1133">Transmembrane helix</keyword>
<keyword evidence="3" id="KW-1185">Reference proteome</keyword>